<keyword evidence="3" id="KW-1185">Reference proteome</keyword>
<sequence>MQTKQLLGLSALLLVAGIASARPVPAEEWAGAPVPDSVSTLSRSQVIADLNQARSVAQAPQEAWAGTVASAALPAGTMSRAEVLADLSLWNKAGMAAYDQGDGTDFASPAYARSLSAYQQARSGPAFLAEVRRIEGARNHAVASAETSAVPSAN</sequence>
<comment type="caution">
    <text evidence="2">The sequence shown here is derived from an EMBL/GenBank/DDBJ whole genome shotgun (WGS) entry which is preliminary data.</text>
</comment>
<proteinExistence type="predicted"/>
<dbReference type="AlphaFoldDB" id="A0A9X1VZ59"/>
<evidence type="ECO:0000313" key="2">
    <source>
        <dbReference type="EMBL" id="MCJ0765579.1"/>
    </source>
</evidence>
<dbReference type="Proteomes" id="UP001139447">
    <property type="component" value="Unassembled WGS sequence"/>
</dbReference>
<gene>
    <name evidence="2" type="ORF">MMF98_20385</name>
</gene>
<organism evidence="2 3">
    <name type="scientific">Variovorax terrae</name>
    <dbReference type="NCBI Taxonomy" id="2923278"/>
    <lineage>
        <taxon>Bacteria</taxon>
        <taxon>Pseudomonadati</taxon>
        <taxon>Pseudomonadota</taxon>
        <taxon>Betaproteobacteria</taxon>
        <taxon>Burkholderiales</taxon>
        <taxon>Comamonadaceae</taxon>
        <taxon>Variovorax</taxon>
    </lineage>
</organism>
<feature type="signal peptide" evidence="1">
    <location>
        <begin position="1"/>
        <end position="21"/>
    </location>
</feature>
<accession>A0A9X1VZ59</accession>
<protein>
    <recommendedName>
        <fullName evidence="4">DUF4148 domain-containing protein</fullName>
    </recommendedName>
</protein>
<reference evidence="2" key="1">
    <citation type="submission" date="2022-03" db="EMBL/GenBank/DDBJ databases">
        <authorList>
            <person name="Woo C.Y."/>
        </authorList>
    </citation>
    <scope>NUCLEOTIDE SEQUENCE</scope>
    <source>
        <strain evidence="2">CYS-02</strain>
    </source>
</reference>
<dbReference type="RefSeq" id="WP_243309140.1">
    <property type="nucleotide sequence ID" value="NZ_JALGBI010000003.1"/>
</dbReference>
<dbReference type="EMBL" id="JALGBI010000003">
    <property type="protein sequence ID" value="MCJ0765579.1"/>
    <property type="molecule type" value="Genomic_DNA"/>
</dbReference>
<keyword evidence="1" id="KW-0732">Signal</keyword>
<evidence type="ECO:0000313" key="3">
    <source>
        <dbReference type="Proteomes" id="UP001139447"/>
    </source>
</evidence>
<evidence type="ECO:0008006" key="4">
    <source>
        <dbReference type="Google" id="ProtNLM"/>
    </source>
</evidence>
<evidence type="ECO:0000256" key="1">
    <source>
        <dbReference type="SAM" id="SignalP"/>
    </source>
</evidence>
<name>A0A9X1VZ59_9BURK</name>
<feature type="chain" id="PRO_5040755060" description="DUF4148 domain-containing protein" evidence="1">
    <location>
        <begin position="22"/>
        <end position="154"/>
    </location>
</feature>